<dbReference type="PROSITE" id="PS51257">
    <property type="entry name" value="PROKAR_LIPOPROTEIN"/>
    <property type="match status" value="1"/>
</dbReference>
<evidence type="ECO:0000313" key="5">
    <source>
        <dbReference type="Proteomes" id="UP000092024"/>
    </source>
</evidence>
<dbReference type="OrthoDB" id="2492023at2"/>
<dbReference type="InterPro" id="IPR050490">
    <property type="entry name" value="Bact_solute-bd_prot1"/>
</dbReference>
<gene>
    <name evidence="4" type="ORF">A7K91_20915</name>
</gene>
<dbReference type="STRING" id="1844972.A7K91_20915"/>
<evidence type="ECO:0000313" key="4">
    <source>
        <dbReference type="EMBL" id="OBR66194.1"/>
    </source>
</evidence>
<accession>A0A1A5YKR0</accession>
<keyword evidence="3" id="KW-0732">Signal</keyword>
<evidence type="ECO:0000256" key="1">
    <source>
        <dbReference type="ARBA" id="ARBA00008520"/>
    </source>
</evidence>
<feature type="signal peptide" evidence="3">
    <location>
        <begin position="1"/>
        <end position="19"/>
    </location>
</feature>
<feature type="compositionally biased region" description="Low complexity" evidence="2">
    <location>
        <begin position="27"/>
        <end position="45"/>
    </location>
</feature>
<feature type="chain" id="PRO_5038443636" evidence="3">
    <location>
        <begin position="20"/>
        <end position="571"/>
    </location>
</feature>
<protein>
    <submittedName>
        <fullName evidence="4">Sugar ABC transporter substrate-binding protein</fullName>
    </submittedName>
</protein>
<dbReference type="Proteomes" id="UP000092024">
    <property type="component" value="Unassembled WGS sequence"/>
</dbReference>
<dbReference type="AlphaFoldDB" id="A0A1A5YKR0"/>
<name>A0A1A5YKR0_9BACL</name>
<dbReference type="SUPFAM" id="SSF53850">
    <property type="entry name" value="Periplasmic binding protein-like II"/>
    <property type="match status" value="1"/>
</dbReference>
<comment type="similarity">
    <text evidence="1">Belongs to the bacterial solute-binding protein 1 family.</text>
</comment>
<proteinExistence type="inferred from homology"/>
<comment type="caution">
    <text evidence="4">The sequence shown here is derived from an EMBL/GenBank/DDBJ whole genome shotgun (WGS) entry which is preliminary data.</text>
</comment>
<dbReference type="EMBL" id="LYPA01000050">
    <property type="protein sequence ID" value="OBR66194.1"/>
    <property type="molecule type" value="Genomic_DNA"/>
</dbReference>
<feature type="region of interest" description="Disordered" evidence="2">
    <location>
        <begin position="27"/>
        <end position="52"/>
    </location>
</feature>
<keyword evidence="5" id="KW-1185">Reference proteome</keyword>
<organism evidence="4 5">
    <name type="scientific">Paenibacillus oryzae</name>
    <dbReference type="NCBI Taxonomy" id="1844972"/>
    <lineage>
        <taxon>Bacteria</taxon>
        <taxon>Bacillati</taxon>
        <taxon>Bacillota</taxon>
        <taxon>Bacilli</taxon>
        <taxon>Bacillales</taxon>
        <taxon>Paenibacillaceae</taxon>
        <taxon>Paenibacillus</taxon>
    </lineage>
</organism>
<dbReference type="Gene3D" id="3.40.190.10">
    <property type="entry name" value="Periplasmic binding protein-like II"/>
    <property type="match status" value="2"/>
</dbReference>
<sequence>MGFRKGISILTISAAFALALSGCTSDKPAPSASTAPTASSSPSDSGEGGTDAKLEALGLDSNLKFKETRKITVEVYDRGNDGGTKPEDNFYTTYIKEGMLRDHNVEVTFVPVPRWTETEVINNYLAANQAPDVSLTYSYPTIQTYANMGGILDLAPILAENKELFPDMFEYLTETNIYWDQDPATGTLWALEGRLNVLNRINTFVRQDWLQKLNIEPPTNLQEFESMLRAFKDNASTLLGADADKMIPFSTSFDVGWRADHLTTSFMPNDLTDKDIYVNGFDDRLFLMPNYKEGIRTLNKWYNEGLVWKDFPLYPAGDTTEDNLMKLGHVGAFMHNWDYPYRNGDDSIHASLQRLVGPDAAYVAVESFPNDAGVYKKFLSGPIDRKVFFPATNKEPIASLLYVNWISKFENRVFLQFGEEGVTHEKLPDGSLKTIATTGEKIMNSPANIDYTITSNGINLGDPDLTVKSIANGYAGVDSKLIEIAHKITTNDGRIGKNANVGQIKAEDGQGQALKEKRDTILNKAVVAAVDKFDEIYDSGMKDYLNSGGQAIIDERKAAWEKTYGTETMLK</sequence>
<reference evidence="4 5" key="1">
    <citation type="submission" date="2016-05" db="EMBL/GenBank/DDBJ databases">
        <title>Paenibacillus oryzae. sp. nov., isolated from the rice root.</title>
        <authorList>
            <person name="Zhang J."/>
            <person name="Zhang X."/>
        </authorList>
    </citation>
    <scope>NUCLEOTIDE SEQUENCE [LARGE SCALE GENOMIC DNA]</scope>
    <source>
        <strain evidence="4 5">1DrF-4</strain>
    </source>
</reference>
<evidence type="ECO:0000256" key="3">
    <source>
        <dbReference type="SAM" id="SignalP"/>
    </source>
</evidence>
<dbReference type="PANTHER" id="PTHR43649">
    <property type="entry name" value="ARABINOSE-BINDING PROTEIN-RELATED"/>
    <property type="match status" value="1"/>
</dbReference>
<dbReference type="RefSeq" id="WP_068682384.1">
    <property type="nucleotide sequence ID" value="NZ_LYPA01000050.1"/>
</dbReference>
<dbReference type="PANTHER" id="PTHR43649:SF31">
    <property type="entry name" value="SN-GLYCEROL-3-PHOSPHATE-BINDING PERIPLASMIC PROTEIN UGPB"/>
    <property type="match status" value="1"/>
</dbReference>
<evidence type="ECO:0000256" key="2">
    <source>
        <dbReference type="SAM" id="MobiDB-lite"/>
    </source>
</evidence>